<dbReference type="Proteomes" id="UP000655287">
    <property type="component" value="Unassembled WGS sequence"/>
</dbReference>
<gene>
    <name evidence="1" type="ORF">Sru01_39460</name>
</gene>
<dbReference type="AlphaFoldDB" id="A0A919R3M8"/>
<reference evidence="1" key="1">
    <citation type="submission" date="2021-01" db="EMBL/GenBank/DDBJ databases">
        <title>Whole genome shotgun sequence of Sphaerisporangium rufum NBRC 109079.</title>
        <authorList>
            <person name="Komaki H."/>
            <person name="Tamura T."/>
        </authorList>
    </citation>
    <scope>NUCLEOTIDE SEQUENCE</scope>
    <source>
        <strain evidence="1">NBRC 109079</strain>
    </source>
</reference>
<keyword evidence="2" id="KW-1185">Reference proteome</keyword>
<proteinExistence type="predicted"/>
<organism evidence="1 2">
    <name type="scientific">Sphaerisporangium rufum</name>
    <dbReference type="NCBI Taxonomy" id="1381558"/>
    <lineage>
        <taxon>Bacteria</taxon>
        <taxon>Bacillati</taxon>
        <taxon>Actinomycetota</taxon>
        <taxon>Actinomycetes</taxon>
        <taxon>Streptosporangiales</taxon>
        <taxon>Streptosporangiaceae</taxon>
        <taxon>Sphaerisporangium</taxon>
    </lineage>
</organism>
<evidence type="ECO:0000313" key="1">
    <source>
        <dbReference type="EMBL" id="GII78964.1"/>
    </source>
</evidence>
<dbReference type="RefSeq" id="WP_203988553.1">
    <property type="nucleotide sequence ID" value="NZ_BOOU01000053.1"/>
</dbReference>
<name>A0A919R3M8_9ACTN</name>
<protein>
    <submittedName>
        <fullName evidence="1">Uncharacterized protein</fullName>
    </submittedName>
</protein>
<sequence>MGIVSILKVPPAGEQWTGRADEGRAVAGPAGRMIRRIREGGPAGWEARQARVAPAAVQTA</sequence>
<evidence type="ECO:0000313" key="2">
    <source>
        <dbReference type="Proteomes" id="UP000655287"/>
    </source>
</evidence>
<accession>A0A919R3M8</accession>
<comment type="caution">
    <text evidence="1">The sequence shown here is derived from an EMBL/GenBank/DDBJ whole genome shotgun (WGS) entry which is preliminary data.</text>
</comment>
<dbReference type="EMBL" id="BOOU01000053">
    <property type="protein sequence ID" value="GII78964.1"/>
    <property type="molecule type" value="Genomic_DNA"/>
</dbReference>